<reference evidence="1" key="1">
    <citation type="submission" date="2023-06" db="EMBL/GenBank/DDBJ databases">
        <title>Conoideocrella luteorostrata (Hypocreales: Clavicipitaceae), a potential biocontrol fungus for elongate hemlock scale in United States Christmas tree production areas.</title>
        <authorList>
            <person name="Barrett H."/>
            <person name="Lovett B."/>
            <person name="Macias A.M."/>
            <person name="Stajich J.E."/>
            <person name="Kasson M.T."/>
        </authorList>
    </citation>
    <scope>NUCLEOTIDE SEQUENCE</scope>
    <source>
        <strain evidence="1">ARSEF 14590</strain>
    </source>
</reference>
<organism evidence="1 2">
    <name type="scientific">Conoideocrella luteorostrata</name>
    <dbReference type="NCBI Taxonomy" id="1105319"/>
    <lineage>
        <taxon>Eukaryota</taxon>
        <taxon>Fungi</taxon>
        <taxon>Dikarya</taxon>
        <taxon>Ascomycota</taxon>
        <taxon>Pezizomycotina</taxon>
        <taxon>Sordariomycetes</taxon>
        <taxon>Hypocreomycetidae</taxon>
        <taxon>Hypocreales</taxon>
        <taxon>Clavicipitaceae</taxon>
        <taxon>Conoideocrella</taxon>
    </lineage>
</organism>
<proteinExistence type="predicted"/>
<name>A0AAJ0CLZ2_9HYPO</name>
<gene>
    <name evidence="1" type="ORF">QQS21_008256</name>
</gene>
<dbReference type="AlphaFoldDB" id="A0AAJ0CLZ2"/>
<sequence length="219" mass="24849">MYCEQIRFDSGIEVLAGSHEEQPQDFVSLLNPQTLIYRKDDTLPIDFVGAFSPEQTLINTTAPNLSIPSQMILGRTCISLASLEHASLITAYYASGTQLCRGLIIQYQKGGQLALGECKLGVDGFKVYKWPARLCFVQQSGVGVKIECAEDLIHVHENAKWTCCQMSGVLYCWFRYDFMKLEHRKEEVTDERDTVQEEDIADLRSRSRSTFCVKGYNIR</sequence>
<evidence type="ECO:0000313" key="1">
    <source>
        <dbReference type="EMBL" id="KAK2594037.1"/>
    </source>
</evidence>
<dbReference type="EMBL" id="JASWJB010000184">
    <property type="protein sequence ID" value="KAK2594037.1"/>
    <property type="molecule type" value="Genomic_DNA"/>
</dbReference>
<protein>
    <submittedName>
        <fullName evidence="1">Uncharacterized protein</fullName>
    </submittedName>
</protein>
<comment type="caution">
    <text evidence="1">The sequence shown here is derived from an EMBL/GenBank/DDBJ whole genome shotgun (WGS) entry which is preliminary data.</text>
</comment>
<accession>A0AAJ0CLZ2</accession>
<keyword evidence="2" id="KW-1185">Reference proteome</keyword>
<dbReference type="Proteomes" id="UP001251528">
    <property type="component" value="Unassembled WGS sequence"/>
</dbReference>
<evidence type="ECO:0000313" key="2">
    <source>
        <dbReference type="Proteomes" id="UP001251528"/>
    </source>
</evidence>